<dbReference type="EMBL" id="CM051400">
    <property type="protein sequence ID" value="KAJ4715312.1"/>
    <property type="molecule type" value="Genomic_DNA"/>
</dbReference>
<dbReference type="Proteomes" id="UP001164539">
    <property type="component" value="Chromosome 7"/>
</dbReference>
<evidence type="ECO:0000313" key="2">
    <source>
        <dbReference type="Proteomes" id="UP001164539"/>
    </source>
</evidence>
<proteinExistence type="predicted"/>
<reference evidence="1 2" key="1">
    <citation type="journal article" date="2023" name="Science">
        <title>Complex scaffold remodeling in plant triterpene biosynthesis.</title>
        <authorList>
            <person name="De La Pena R."/>
            <person name="Hodgson H."/>
            <person name="Liu J.C."/>
            <person name="Stephenson M.J."/>
            <person name="Martin A.C."/>
            <person name="Owen C."/>
            <person name="Harkess A."/>
            <person name="Leebens-Mack J."/>
            <person name="Jimenez L.E."/>
            <person name="Osbourn A."/>
            <person name="Sattely E.S."/>
        </authorList>
    </citation>
    <scope>NUCLEOTIDE SEQUENCE [LARGE SCALE GENOMIC DNA]</scope>
    <source>
        <strain evidence="2">cv. JPN11</strain>
        <tissue evidence="1">Leaf</tissue>
    </source>
</reference>
<protein>
    <submittedName>
        <fullName evidence="1">Vinorine synthase-like</fullName>
    </submittedName>
</protein>
<gene>
    <name evidence="1" type="ORF">OWV82_013684</name>
</gene>
<comment type="caution">
    <text evidence="1">The sequence shown here is derived from an EMBL/GenBank/DDBJ whole genome shotgun (WGS) entry which is preliminary data.</text>
</comment>
<keyword evidence="2" id="KW-1185">Reference proteome</keyword>
<evidence type="ECO:0000313" key="1">
    <source>
        <dbReference type="EMBL" id="KAJ4715312.1"/>
    </source>
</evidence>
<accession>A0ACC1XV33</accession>
<name>A0ACC1XV33_MELAZ</name>
<sequence>MDLEIISREWIKPSSPTPSHHKTYKLCLFDQYIGHHFPSVLLFYPLNQNLHLSSTLVDIDHIVSERLQLLKQSLSEVLTLYYPLAGRIKDDISVDCNDEGIYFVEARSKIPLNQFLNQPSRFSIGKFSPVNNSDKKEQTEELYVGQIQVTVFACGGFAICICLSHKICDVTSTISFMKCWSAVTQKNIEVAIRPDCNAASLFPPSDEFLSELTFAAQVFPFVKTGGRVATRRFVFEAKAIAKLKAKATSSSVQNPSSVEVVSALLSKRIFAAMKKRSGSHKPNLIRHLVNLRRRIKPPIANYCMGNLIWFANALCTEKESNLPGLVTKLREAIEIVNGDFVKSLQGDERSVNHRKVVRDVLEVSSKAEDMITFTSWCNGGLYNVDFGWGKPVWMSFCQDESPPAFMNLIILMDTRLGDGIEALASLHEEDIACLERDEELLAFTKGRMSDYPPLLDLILSHSSKL</sequence>
<organism evidence="1 2">
    <name type="scientific">Melia azedarach</name>
    <name type="common">Chinaberry tree</name>
    <dbReference type="NCBI Taxonomy" id="155640"/>
    <lineage>
        <taxon>Eukaryota</taxon>
        <taxon>Viridiplantae</taxon>
        <taxon>Streptophyta</taxon>
        <taxon>Embryophyta</taxon>
        <taxon>Tracheophyta</taxon>
        <taxon>Spermatophyta</taxon>
        <taxon>Magnoliopsida</taxon>
        <taxon>eudicotyledons</taxon>
        <taxon>Gunneridae</taxon>
        <taxon>Pentapetalae</taxon>
        <taxon>rosids</taxon>
        <taxon>malvids</taxon>
        <taxon>Sapindales</taxon>
        <taxon>Meliaceae</taxon>
        <taxon>Melia</taxon>
    </lineage>
</organism>